<feature type="transmembrane region" description="Helical" evidence="4">
    <location>
        <begin position="97"/>
        <end position="115"/>
    </location>
</feature>
<evidence type="ECO:0000256" key="4">
    <source>
        <dbReference type="SAM" id="Phobius"/>
    </source>
</evidence>
<protein>
    <submittedName>
        <fullName evidence="6">Predicted arabinose efflux permease, MFS family</fullName>
    </submittedName>
</protein>
<gene>
    <name evidence="6" type="ORF">SAMN05421779_102635</name>
</gene>
<feature type="domain" description="Major facilitator superfamily (MFS) profile" evidence="5">
    <location>
        <begin position="28"/>
        <end position="420"/>
    </location>
</feature>
<dbReference type="InterPro" id="IPR050327">
    <property type="entry name" value="Proton-linked_MCT"/>
</dbReference>
<evidence type="ECO:0000256" key="2">
    <source>
        <dbReference type="ARBA" id="ARBA00022989"/>
    </source>
</evidence>
<dbReference type="EMBL" id="FTOA01000002">
    <property type="protein sequence ID" value="SIS57436.1"/>
    <property type="molecule type" value="Genomic_DNA"/>
</dbReference>
<dbReference type="SUPFAM" id="SSF103473">
    <property type="entry name" value="MFS general substrate transporter"/>
    <property type="match status" value="1"/>
</dbReference>
<evidence type="ECO:0000313" key="7">
    <source>
        <dbReference type="Proteomes" id="UP000185678"/>
    </source>
</evidence>
<accession>A0A1N7K781</accession>
<feature type="transmembrane region" description="Helical" evidence="4">
    <location>
        <begin position="121"/>
        <end position="145"/>
    </location>
</feature>
<dbReference type="InterPro" id="IPR011701">
    <property type="entry name" value="MFS"/>
</dbReference>
<evidence type="ECO:0000256" key="3">
    <source>
        <dbReference type="ARBA" id="ARBA00023136"/>
    </source>
</evidence>
<name>A0A1N7K781_9PROT</name>
<feature type="transmembrane region" description="Helical" evidence="4">
    <location>
        <begin position="66"/>
        <end position="85"/>
    </location>
</feature>
<proteinExistence type="predicted"/>
<dbReference type="STRING" id="80876.SAMN05421779_102635"/>
<evidence type="ECO:0000256" key="1">
    <source>
        <dbReference type="ARBA" id="ARBA00022692"/>
    </source>
</evidence>
<keyword evidence="7" id="KW-1185">Reference proteome</keyword>
<dbReference type="GO" id="GO:0022857">
    <property type="term" value="F:transmembrane transporter activity"/>
    <property type="evidence" value="ECO:0007669"/>
    <property type="project" value="InterPro"/>
</dbReference>
<keyword evidence="3 4" id="KW-0472">Membrane</keyword>
<feature type="transmembrane region" description="Helical" evidence="4">
    <location>
        <begin position="276"/>
        <end position="298"/>
    </location>
</feature>
<dbReference type="Proteomes" id="UP000185678">
    <property type="component" value="Unassembled WGS sequence"/>
</dbReference>
<feature type="transmembrane region" description="Helical" evidence="4">
    <location>
        <begin position="364"/>
        <end position="384"/>
    </location>
</feature>
<dbReference type="Gene3D" id="1.20.1250.20">
    <property type="entry name" value="MFS general substrate transporter like domains"/>
    <property type="match status" value="2"/>
</dbReference>
<dbReference type="PANTHER" id="PTHR11360:SF284">
    <property type="entry name" value="EG:103B4.3 PROTEIN-RELATED"/>
    <property type="match status" value="1"/>
</dbReference>
<feature type="transmembrane region" description="Helical" evidence="4">
    <location>
        <begin position="241"/>
        <end position="264"/>
    </location>
</feature>
<organism evidence="6 7">
    <name type="scientific">Insolitispirillum peregrinum</name>
    <dbReference type="NCBI Taxonomy" id="80876"/>
    <lineage>
        <taxon>Bacteria</taxon>
        <taxon>Pseudomonadati</taxon>
        <taxon>Pseudomonadota</taxon>
        <taxon>Alphaproteobacteria</taxon>
        <taxon>Rhodospirillales</taxon>
        <taxon>Novispirillaceae</taxon>
        <taxon>Insolitispirillum</taxon>
    </lineage>
</organism>
<sequence>MRTTNPMSQPDQTSFVQKEPASHGWRTPWVIVLCGCLISMVTFGVRSDYGLCVTPLSMTRGWGREVFAFSIALQNLLWGLGQPFAGALADRFGAARVLAGGGMLYAAGVVLTATATDPLLLHLGAGVMVGLGLSGAAFAIVIAGFTRLLPTSWRSTATGLATASGSLGQFTFAPLGQQFIDVYGWQAALVILAFGVALVPLLATALASPPKERESALQVGAVIHEERFIAAMKVALRHPSYLLLTAGFFVCGFHVAFITVHLPAYLADNGADPGLAAWSLSMIGLFNVIGAYGAGVLAGRWPRRWLLSAIYFGRVVAIMLFISVPVTSWSTLAFAGAMGLFWLSTVPPTSGLVAVMFGPRHMGMLFGIVFFSHQVGAFLGVWLGGKFYAQSHSYDLMWWISIALGLFATVVHLPIRERAAPTSAHAQAVAAGQ</sequence>
<dbReference type="PROSITE" id="PS50850">
    <property type="entry name" value="MFS"/>
    <property type="match status" value="1"/>
</dbReference>
<dbReference type="AlphaFoldDB" id="A0A1N7K781"/>
<feature type="transmembrane region" description="Helical" evidence="4">
    <location>
        <begin position="27"/>
        <end position="46"/>
    </location>
</feature>
<dbReference type="CDD" id="cd17355">
    <property type="entry name" value="MFS_YcxA_like"/>
    <property type="match status" value="1"/>
</dbReference>
<dbReference type="InterPro" id="IPR036259">
    <property type="entry name" value="MFS_trans_sf"/>
</dbReference>
<keyword evidence="1 4" id="KW-0812">Transmembrane</keyword>
<feature type="transmembrane region" description="Helical" evidence="4">
    <location>
        <begin position="182"/>
        <end position="207"/>
    </location>
</feature>
<keyword evidence="2 4" id="KW-1133">Transmembrane helix</keyword>
<evidence type="ECO:0000259" key="5">
    <source>
        <dbReference type="PROSITE" id="PS50850"/>
    </source>
</evidence>
<dbReference type="InterPro" id="IPR020846">
    <property type="entry name" value="MFS_dom"/>
</dbReference>
<feature type="transmembrane region" description="Helical" evidence="4">
    <location>
        <begin position="396"/>
        <end position="415"/>
    </location>
</feature>
<reference evidence="6 7" key="1">
    <citation type="submission" date="2017-01" db="EMBL/GenBank/DDBJ databases">
        <authorList>
            <person name="Mah S.A."/>
            <person name="Swanson W.J."/>
            <person name="Moy G.W."/>
            <person name="Vacquier V.D."/>
        </authorList>
    </citation>
    <scope>NUCLEOTIDE SEQUENCE [LARGE SCALE GENOMIC DNA]</scope>
    <source>
        <strain evidence="6 7">DSM 11589</strain>
    </source>
</reference>
<dbReference type="Pfam" id="PF07690">
    <property type="entry name" value="MFS_1"/>
    <property type="match status" value="1"/>
</dbReference>
<evidence type="ECO:0000313" key="6">
    <source>
        <dbReference type="EMBL" id="SIS57436.1"/>
    </source>
</evidence>
<dbReference type="PANTHER" id="PTHR11360">
    <property type="entry name" value="MONOCARBOXYLATE TRANSPORTER"/>
    <property type="match status" value="1"/>
</dbReference>